<dbReference type="PANTHER" id="PTHR23232:SF142">
    <property type="entry name" value="GASTRULA ZINC FINGER PROTEIN XLCGF57.1-LIKE-RELATED"/>
    <property type="match status" value="1"/>
</dbReference>
<accession>A0AAW1BT40</accession>
<dbReference type="GO" id="GO:0006355">
    <property type="term" value="P:regulation of DNA-templated transcription"/>
    <property type="evidence" value="ECO:0007669"/>
    <property type="project" value="InterPro"/>
</dbReference>
<dbReference type="AlphaFoldDB" id="A0AAW1BT40"/>
<evidence type="ECO:0000256" key="1">
    <source>
        <dbReference type="SAM" id="MobiDB-lite"/>
    </source>
</evidence>
<dbReference type="CDD" id="cd07765">
    <property type="entry name" value="KRAB_A-box"/>
    <property type="match status" value="1"/>
</dbReference>
<feature type="compositionally biased region" description="Basic and acidic residues" evidence="1">
    <location>
        <begin position="91"/>
        <end position="109"/>
    </location>
</feature>
<dbReference type="InterPro" id="IPR036051">
    <property type="entry name" value="KRAB_dom_sf"/>
</dbReference>
<evidence type="ECO:0000313" key="4">
    <source>
        <dbReference type="Proteomes" id="UP001474421"/>
    </source>
</evidence>
<dbReference type="Proteomes" id="UP001474421">
    <property type="component" value="Unassembled WGS sequence"/>
</dbReference>
<feature type="region of interest" description="Disordered" evidence="1">
    <location>
        <begin position="90"/>
        <end position="114"/>
    </location>
</feature>
<sequence>MANWLWECGAETTSQAVALAEGFLLSQAEDKEKQRSSNKVDVQGLKATVDLSDHSQKILCKGNCKDQTQEISPGIDTTSVVLVKRSSFPDGAERRTVPSAQAEDKEKQRSSNKVDVQGLKATVDLSDPSQKMLCKGNSKDQTQDISPGIDMTSVVLVKRSSFPDGAERTTVPSAQAPISFQEVAVYFSEDEWAVLDSTQRALHGEVMWENSKNLTSLTGNKSENDNIPEPQMLSRRRAWQDAGEVALHSGEGAGLASPGLRSAVTQLRRGCRKVLRGGGAAW</sequence>
<evidence type="ECO:0000259" key="2">
    <source>
        <dbReference type="PROSITE" id="PS50805"/>
    </source>
</evidence>
<dbReference type="Pfam" id="PF01352">
    <property type="entry name" value="KRAB"/>
    <property type="match status" value="1"/>
</dbReference>
<comment type="caution">
    <text evidence="3">The sequence shown here is derived from an EMBL/GenBank/DDBJ whole genome shotgun (WGS) entry which is preliminary data.</text>
</comment>
<proteinExistence type="predicted"/>
<protein>
    <recommendedName>
        <fullName evidence="2">KRAB domain-containing protein</fullName>
    </recommendedName>
</protein>
<evidence type="ECO:0000313" key="3">
    <source>
        <dbReference type="EMBL" id="KAK9405309.1"/>
    </source>
</evidence>
<dbReference type="PANTHER" id="PTHR23232">
    <property type="entry name" value="KRAB DOMAIN C2H2 ZINC FINGER"/>
    <property type="match status" value="1"/>
</dbReference>
<dbReference type="SMART" id="SM00349">
    <property type="entry name" value="KRAB"/>
    <property type="match status" value="1"/>
</dbReference>
<dbReference type="InterPro" id="IPR050169">
    <property type="entry name" value="Krueppel_C2H2_ZnF"/>
</dbReference>
<dbReference type="EMBL" id="JAOTOJ010000002">
    <property type="protein sequence ID" value="KAK9405309.1"/>
    <property type="molecule type" value="Genomic_DNA"/>
</dbReference>
<reference evidence="3 4" key="1">
    <citation type="journal article" date="2024" name="Proc. Natl. Acad. Sci. U.S.A.">
        <title>The genetic regulatory architecture and epigenomic basis for age-related changes in rattlesnake venom.</title>
        <authorList>
            <person name="Hogan M.P."/>
            <person name="Holding M.L."/>
            <person name="Nystrom G.S."/>
            <person name="Colston T.J."/>
            <person name="Bartlett D.A."/>
            <person name="Mason A.J."/>
            <person name="Ellsworth S.A."/>
            <person name="Rautsaw R.M."/>
            <person name="Lawrence K.C."/>
            <person name="Strickland J.L."/>
            <person name="He B."/>
            <person name="Fraser P."/>
            <person name="Margres M.J."/>
            <person name="Gilbert D.M."/>
            <person name="Gibbs H.L."/>
            <person name="Parkinson C.L."/>
            <person name="Rokyta D.R."/>
        </authorList>
    </citation>
    <scope>NUCLEOTIDE SEQUENCE [LARGE SCALE GENOMIC DNA]</scope>
    <source>
        <strain evidence="3">DRR0105</strain>
    </source>
</reference>
<organism evidence="3 4">
    <name type="scientific">Crotalus adamanteus</name>
    <name type="common">Eastern diamondback rattlesnake</name>
    <dbReference type="NCBI Taxonomy" id="8729"/>
    <lineage>
        <taxon>Eukaryota</taxon>
        <taxon>Metazoa</taxon>
        <taxon>Chordata</taxon>
        <taxon>Craniata</taxon>
        <taxon>Vertebrata</taxon>
        <taxon>Euteleostomi</taxon>
        <taxon>Lepidosauria</taxon>
        <taxon>Squamata</taxon>
        <taxon>Bifurcata</taxon>
        <taxon>Unidentata</taxon>
        <taxon>Episquamata</taxon>
        <taxon>Toxicofera</taxon>
        <taxon>Serpentes</taxon>
        <taxon>Colubroidea</taxon>
        <taxon>Viperidae</taxon>
        <taxon>Crotalinae</taxon>
        <taxon>Crotalus</taxon>
    </lineage>
</organism>
<keyword evidence="4" id="KW-1185">Reference proteome</keyword>
<name>A0AAW1BT40_CROAD</name>
<dbReference type="InterPro" id="IPR001909">
    <property type="entry name" value="KRAB"/>
</dbReference>
<dbReference type="Gene3D" id="6.10.140.140">
    <property type="match status" value="1"/>
</dbReference>
<gene>
    <name evidence="3" type="ORF">NXF25_004083</name>
</gene>
<dbReference type="PROSITE" id="PS50805">
    <property type="entry name" value="KRAB"/>
    <property type="match status" value="1"/>
</dbReference>
<dbReference type="SUPFAM" id="SSF109640">
    <property type="entry name" value="KRAB domain (Kruppel-associated box)"/>
    <property type="match status" value="1"/>
</dbReference>
<feature type="domain" description="KRAB" evidence="2">
    <location>
        <begin position="178"/>
        <end position="255"/>
    </location>
</feature>